<proteinExistence type="predicted"/>
<feature type="transmembrane region" description="Helical" evidence="1">
    <location>
        <begin position="118"/>
        <end position="141"/>
    </location>
</feature>
<accession>K2PQK4</accession>
<dbReference type="EMBL" id="AMSI01000003">
    <property type="protein sequence ID" value="EKF43337.1"/>
    <property type="molecule type" value="Genomic_DNA"/>
</dbReference>
<dbReference type="RefSeq" id="WP_009449527.1">
    <property type="nucleotide sequence ID" value="NZ_AMSI01000003.1"/>
</dbReference>
<gene>
    <name evidence="2" type="ORF">NA8A_04878</name>
</gene>
<evidence type="ECO:0008006" key="4">
    <source>
        <dbReference type="Google" id="ProtNLM"/>
    </source>
</evidence>
<keyword evidence="1" id="KW-0812">Transmembrane</keyword>
<evidence type="ECO:0000313" key="2">
    <source>
        <dbReference type="EMBL" id="EKF43337.1"/>
    </source>
</evidence>
<keyword evidence="3" id="KW-1185">Reference proteome</keyword>
<organism evidence="2 3">
    <name type="scientific">Nitratireductor indicus C115</name>
    <dbReference type="NCBI Taxonomy" id="1231190"/>
    <lineage>
        <taxon>Bacteria</taxon>
        <taxon>Pseudomonadati</taxon>
        <taxon>Pseudomonadota</taxon>
        <taxon>Alphaproteobacteria</taxon>
        <taxon>Hyphomicrobiales</taxon>
        <taxon>Phyllobacteriaceae</taxon>
        <taxon>Nitratireductor</taxon>
    </lineage>
</organism>
<dbReference type="Pfam" id="PF11351">
    <property type="entry name" value="GTA_holin_3TM"/>
    <property type="match status" value="1"/>
</dbReference>
<dbReference type="InterPro" id="IPR021497">
    <property type="entry name" value="GTA_holin_3TM"/>
</dbReference>
<feature type="transmembrane region" description="Helical" evidence="1">
    <location>
        <begin position="147"/>
        <end position="166"/>
    </location>
</feature>
<name>K2PQK4_9HYPH</name>
<dbReference type="Proteomes" id="UP000007374">
    <property type="component" value="Unassembled WGS sequence"/>
</dbReference>
<dbReference type="AlphaFoldDB" id="K2PQK4"/>
<dbReference type="STRING" id="721133.SAMN05216176_101329"/>
<comment type="caution">
    <text evidence="2">The sequence shown here is derived from an EMBL/GenBank/DDBJ whole genome shotgun (WGS) entry which is preliminary data.</text>
</comment>
<keyword evidence="1" id="KW-0472">Membrane</keyword>
<evidence type="ECO:0000313" key="3">
    <source>
        <dbReference type="Proteomes" id="UP000007374"/>
    </source>
</evidence>
<dbReference type="OrthoDB" id="7840363at2"/>
<sequence length="187" mass="20260">MSVSAVAIPIILDVARRVGAPVIESIMRKALGDKAGGVAGDLAGKVIEAIAGKARRTTDELGELSSGELEQAVRDFEVDAPQLILAQVEQQREANRLQLAEMEKDGTWTWAWRPATMWGLLAGWLWFLAGVPLINLFLALFGASMHVVLTVDAGTWMTVTGVYAGLYMGGHTIKSGVDKVTEIWRKK</sequence>
<dbReference type="eggNOG" id="ENOG5030UPT">
    <property type="taxonomic scope" value="Bacteria"/>
</dbReference>
<dbReference type="PATRIC" id="fig|1231190.3.peg.1020"/>
<evidence type="ECO:0000256" key="1">
    <source>
        <dbReference type="SAM" id="Phobius"/>
    </source>
</evidence>
<protein>
    <recommendedName>
        <fullName evidence="4">Holin of 3TMs, for gene-transfer release</fullName>
    </recommendedName>
</protein>
<reference evidence="2 3" key="1">
    <citation type="journal article" date="2012" name="J. Bacteriol.">
        <title>Genome Sequence of Nitratireductor indicus Type Strain C115.</title>
        <authorList>
            <person name="Lai Q."/>
            <person name="Li G."/>
            <person name="Yu Z."/>
            <person name="Shao Z."/>
        </authorList>
    </citation>
    <scope>NUCLEOTIDE SEQUENCE [LARGE SCALE GENOMIC DNA]</scope>
    <source>
        <strain evidence="2 3">C115</strain>
    </source>
</reference>
<keyword evidence="1" id="KW-1133">Transmembrane helix</keyword>